<name>A0A916NCT5_9BACT</name>
<dbReference type="Proteomes" id="UP000680038">
    <property type="component" value="Unassembled WGS sequence"/>
</dbReference>
<accession>A0A916NCT5</accession>
<evidence type="ECO:0000313" key="1">
    <source>
        <dbReference type="EMBL" id="CAG5006581.1"/>
    </source>
</evidence>
<sequence>MPWKNAIIDWRNPESWYGPLRLWIQPYFTKSGFQSLQEMGYQDIYSDDSDWFEILERFTTRDADELINLLSATFTGATVKAYHGCRVADAGVYHRHGLLVNNPEVLADQARKLVNEEAELAASKSIIEEALLEFKHRNHYRGLLYLALDDRLLIERAGQYLLYGSEWILDLLGQEAHEVLKKRGVPTLLHVHLPIRKLGVGDRTDLARALLQEWIRITVNSPEDIPIKDFAFCLHKDIPTQMIVKHTHPEYVVDPYRYEMRCWTKQIFCASCVQI</sequence>
<dbReference type="EMBL" id="CAJRAF010000002">
    <property type="protein sequence ID" value="CAG5006581.1"/>
    <property type="molecule type" value="Genomic_DNA"/>
</dbReference>
<gene>
    <name evidence="1" type="ORF">DYBT9275_03855</name>
</gene>
<organism evidence="1 2">
    <name type="scientific">Dyadobacter helix</name>
    <dbReference type="NCBI Taxonomy" id="2822344"/>
    <lineage>
        <taxon>Bacteria</taxon>
        <taxon>Pseudomonadati</taxon>
        <taxon>Bacteroidota</taxon>
        <taxon>Cytophagia</taxon>
        <taxon>Cytophagales</taxon>
        <taxon>Spirosomataceae</taxon>
        <taxon>Dyadobacter</taxon>
    </lineage>
</organism>
<reference evidence="1" key="1">
    <citation type="submission" date="2021-04" db="EMBL/GenBank/DDBJ databases">
        <authorList>
            <person name="Rodrigo-Torres L."/>
            <person name="Arahal R. D."/>
            <person name="Lucena T."/>
        </authorList>
    </citation>
    <scope>NUCLEOTIDE SEQUENCE</scope>
    <source>
        <strain evidence="1">CECT 9275</strain>
    </source>
</reference>
<dbReference type="AlphaFoldDB" id="A0A916NCT5"/>
<proteinExistence type="predicted"/>
<evidence type="ECO:0000313" key="2">
    <source>
        <dbReference type="Proteomes" id="UP000680038"/>
    </source>
</evidence>
<comment type="caution">
    <text evidence="1">The sequence shown here is derived from an EMBL/GenBank/DDBJ whole genome shotgun (WGS) entry which is preliminary data.</text>
</comment>
<keyword evidence="2" id="KW-1185">Reference proteome</keyword>
<protein>
    <submittedName>
        <fullName evidence="1">Uncharacterized protein</fullName>
    </submittedName>
</protein>